<dbReference type="Proteomes" id="UP001216390">
    <property type="component" value="Chromosome"/>
</dbReference>
<evidence type="ECO:0000313" key="2">
    <source>
        <dbReference type="EMBL" id="WCO68167.1"/>
    </source>
</evidence>
<keyword evidence="1" id="KW-1133">Transmembrane helix</keyword>
<sequence length="172" mass="17641">MSSAPGPGLAGRVVRGVVAGAVGTLAMDLVWWGRYRRGGGEDGFVDWDLATSTAGFDEASAPGQVGRRVAGAVGVELPDAAAATTTNVVHWATGAQWGALYGLAAGRGGRPSPALGLLLGPTAWGSAYVLLGAAGIYEPIWTYDRETLARDLSAHLVFGLATAATYRLLDRS</sequence>
<evidence type="ECO:0008006" key="4">
    <source>
        <dbReference type="Google" id="ProtNLM"/>
    </source>
</evidence>
<dbReference type="RefSeq" id="WP_272737684.1">
    <property type="nucleotide sequence ID" value="NZ_CP116942.1"/>
</dbReference>
<accession>A0AAF0BUU5</accession>
<organism evidence="2 3">
    <name type="scientific">Iamia majanohamensis</name>
    <dbReference type="NCBI Taxonomy" id="467976"/>
    <lineage>
        <taxon>Bacteria</taxon>
        <taxon>Bacillati</taxon>
        <taxon>Actinomycetota</taxon>
        <taxon>Acidimicrobiia</taxon>
        <taxon>Acidimicrobiales</taxon>
        <taxon>Iamiaceae</taxon>
        <taxon>Iamia</taxon>
    </lineage>
</organism>
<reference evidence="2" key="1">
    <citation type="submission" date="2023-01" db="EMBL/GenBank/DDBJ databases">
        <title>The diversity of Class Acidimicrobiia in South China Sea sediment environments and the proposal of Iamia marina sp. nov., a novel species of the genus Iamia.</title>
        <authorList>
            <person name="He Y."/>
            <person name="Tian X."/>
        </authorList>
    </citation>
    <scope>NUCLEOTIDE SEQUENCE</scope>
    <source>
        <strain evidence="2">DSM 19957</strain>
    </source>
</reference>
<dbReference type="KEGG" id="ima:PO878_05440"/>
<name>A0AAF0BUU5_9ACTN</name>
<dbReference type="EMBL" id="CP116942">
    <property type="protein sequence ID" value="WCO68167.1"/>
    <property type="molecule type" value="Genomic_DNA"/>
</dbReference>
<feature type="transmembrane region" description="Helical" evidence="1">
    <location>
        <begin position="115"/>
        <end position="137"/>
    </location>
</feature>
<evidence type="ECO:0000256" key="1">
    <source>
        <dbReference type="SAM" id="Phobius"/>
    </source>
</evidence>
<protein>
    <recommendedName>
        <fullName evidence="4">DUF1440 domain-containing protein</fullName>
    </recommendedName>
</protein>
<keyword evidence="3" id="KW-1185">Reference proteome</keyword>
<proteinExistence type="predicted"/>
<gene>
    <name evidence="2" type="ORF">PO878_05440</name>
</gene>
<feature type="transmembrane region" description="Helical" evidence="1">
    <location>
        <begin position="152"/>
        <end position="169"/>
    </location>
</feature>
<evidence type="ECO:0000313" key="3">
    <source>
        <dbReference type="Proteomes" id="UP001216390"/>
    </source>
</evidence>
<dbReference type="AlphaFoldDB" id="A0AAF0BUU5"/>
<feature type="transmembrane region" description="Helical" evidence="1">
    <location>
        <begin position="12"/>
        <end position="32"/>
    </location>
</feature>
<keyword evidence="1" id="KW-0472">Membrane</keyword>
<keyword evidence="1" id="KW-0812">Transmembrane</keyword>